<comment type="caution">
    <text evidence="1">The sequence shown here is derived from an EMBL/GenBank/DDBJ whole genome shotgun (WGS) entry which is preliminary data.</text>
</comment>
<dbReference type="AlphaFoldDB" id="A0A1F5NUZ4"/>
<proteinExistence type="predicted"/>
<gene>
    <name evidence="1" type="ORF">A2720_01355</name>
</gene>
<organism evidence="1 2">
    <name type="scientific">Candidatus Doudnabacteria bacterium RIFCSPHIGHO2_01_FULL_46_24</name>
    <dbReference type="NCBI Taxonomy" id="1817825"/>
    <lineage>
        <taxon>Bacteria</taxon>
        <taxon>Candidatus Doudnaibacteriota</taxon>
    </lineage>
</organism>
<name>A0A1F5NUZ4_9BACT</name>
<dbReference type="EMBL" id="MFEL01000010">
    <property type="protein sequence ID" value="OGE81170.1"/>
    <property type="molecule type" value="Genomic_DNA"/>
</dbReference>
<dbReference type="STRING" id="1817825.A2720_01355"/>
<protein>
    <recommendedName>
        <fullName evidence="3">SpoVT-AbrB domain-containing protein</fullName>
    </recommendedName>
</protein>
<evidence type="ECO:0008006" key="3">
    <source>
        <dbReference type="Google" id="ProtNLM"/>
    </source>
</evidence>
<evidence type="ECO:0000313" key="1">
    <source>
        <dbReference type="EMBL" id="OGE81170.1"/>
    </source>
</evidence>
<sequence>MAKNKIRKLTRVGDARSMSVVIPAEIIAALAWREHQRLIVRKIAGAVVIRDARTKKNINRDIR</sequence>
<dbReference type="SUPFAM" id="SSF89447">
    <property type="entry name" value="AbrB/MazE/MraZ-like"/>
    <property type="match status" value="1"/>
</dbReference>
<evidence type="ECO:0000313" key="2">
    <source>
        <dbReference type="Proteomes" id="UP000178892"/>
    </source>
</evidence>
<reference evidence="1 2" key="1">
    <citation type="journal article" date="2016" name="Nat. Commun.">
        <title>Thousands of microbial genomes shed light on interconnected biogeochemical processes in an aquifer system.</title>
        <authorList>
            <person name="Anantharaman K."/>
            <person name="Brown C.T."/>
            <person name="Hug L.A."/>
            <person name="Sharon I."/>
            <person name="Castelle C.J."/>
            <person name="Probst A.J."/>
            <person name="Thomas B.C."/>
            <person name="Singh A."/>
            <person name="Wilkins M.J."/>
            <person name="Karaoz U."/>
            <person name="Brodie E.L."/>
            <person name="Williams K.H."/>
            <person name="Hubbard S.S."/>
            <person name="Banfield J.F."/>
        </authorList>
    </citation>
    <scope>NUCLEOTIDE SEQUENCE [LARGE SCALE GENOMIC DNA]</scope>
</reference>
<accession>A0A1F5NUZ4</accession>
<dbReference type="Proteomes" id="UP000178892">
    <property type="component" value="Unassembled WGS sequence"/>
</dbReference>
<dbReference type="InterPro" id="IPR037914">
    <property type="entry name" value="SpoVT-AbrB_sf"/>
</dbReference>